<proteinExistence type="predicted"/>
<evidence type="ECO:0000313" key="5">
    <source>
        <dbReference type="Proteomes" id="UP000178104"/>
    </source>
</evidence>
<dbReference type="STRING" id="1801780.A2917_01190"/>
<dbReference type="PROSITE" id="PS00893">
    <property type="entry name" value="NUDIX_BOX"/>
    <property type="match status" value="1"/>
</dbReference>
<dbReference type="GO" id="GO:0016787">
    <property type="term" value="F:hydrolase activity"/>
    <property type="evidence" value="ECO:0007669"/>
    <property type="project" value="UniProtKB-KW"/>
</dbReference>
<comment type="caution">
    <text evidence="4">The sequence shown here is derived from an EMBL/GenBank/DDBJ whole genome shotgun (WGS) entry which is preliminary data.</text>
</comment>
<dbReference type="AlphaFoldDB" id="A0A1F6XP24"/>
<keyword evidence="2" id="KW-0378">Hydrolase</keyword>
<evidence type="ECO:0000256" key="2">
    <source>
        <dbReference type="ARBA" id="ARBA00022801"/>
    </source>
</evidence>
<name>A0A1F6XP24_9BACT</name>
<sequence>MKYLVIKTFWFFATPLRKIYWFIFRPHTRGVKCLIEHNGKFLFIKLNYAHKKWTVPGGAVKREESFINAAVRETKEETGIDVIDPVLIGSYESNTEYKKDIVEVFLGNHDKLDVKVDPIEIQESRWFHRNELPEDRSSSVDKIFKFYDKYRSIKN</sequence>
<dbReference type="InterPro" id="IPR000086">
    <property type="entry name" value="NUDIX_hydrolase_dom"/>
</dbReference>
<dbReference type="CDD" id="cd02883">
    <property type="entry name" value="NUDIX_Hydrolase"/>
    <property type="match status" value="1"/>
</dbReference>
<dbReference type="InterPro" id="IPR015797">
    <property type="entry name" value="NUDIX_hydrolase-like_dom_sf"/>
</dbReference>
<dbReference type="SUPFAM" id="SSF55811">
    <property type="entry name" value="Nudix"/>
    <property type="match status" value="1"/>
</dbReference>
<comment type="cofactor">
    <cofactor evidence="1">
        <name>Mg(2+)</name>
        <dbReference type="ChEBI" id="CHEBI:18420"/>
    </cofactor>
</comment>
<protein>
    <recommendedName>
        <fullName evidence="3">Nudix hydrolase domain-containing protein</fullName>
    </recommendedName>
</protein>
<reference evidence="4 5" key="1">
    <citation type="journal article" date="2016" name="Nat. Commun.">
        <title>Thousands of microbial genomes shed light on interconnected biogeochemical processes in an aquifer system.</title>
        <authorList>
            <person name="Anantharaman K."/>
            <person name="Brown C.T."/>
            <person name="Hug L.A."/>
            <person name="Sharon I."/>
            <person name="Castelle C.J."/>
            <person name="Probst A.J."/>
            <person name="Thomas B.C."/>
            <person name="Singh A."/>
            <person name="Wilkins M.J."/>
            <person name="Karaoz U."/>
            <person name="Brodie E.L."/>
            <person name="Williams K.H."/>
            <person name="Hubbard S.S."/>
            <person name="Banfield J.F."/>
        </authorList>
    </citation>
    <scope>NUCLEOTIDE SEQUENCE [LARGE SCALE GENOMIC DNA]</scope>
</reference>
<feature type="domain" description="Nudix hydrolase" evidence="3">
    <location>
        <begin position="26"/>
        <end position="150"/>
    </location>
</feature>
<dbReference type="EMBL" id="MFVE01000001">
    <property type="protein sequence ID" value="OGI95843.1"/>
    <property type="molecule type" value="Genomic_DNA"/>
</dbReference>
<evidence type="ECO:0000259" key="3">
    <source>
        <dbReference type="PROSITE" id="PS51462"/>
    </source>
</evidence>
<dbReference type="PANTHER" id="PTHR43046:SF14">
    <property type="entry name" value="MUTT_NUDIX FAMILY PROTEIN"/>
    <property type="match status" value="1"/>
</dbReference>
<dbReference type="InterPro" id="IPR020084">
    <property type="entry name" value="NUDIX_hydrolase_CS"/>
</dbReference>
<evidence type="ECO:0000313" key="4">
    <source>
        <dbReference type="EMBL" id="OGI95843.1"/>
    </source>
</evidence>
<evidence type="ECO:0000256" key="1">
    <source>
        <dbReference type="ARBA" id="ARBA00001946"/>
    </source>
</evidence>
<accession>A0A1F6XP24</accession>
<dbReference type="PANTHER" id="PTHR43046">
    <property type="entry name" value="GDP-MANNOSE MANNOSYL HYDROLASE"/>
    <property type="match status" value="1"/>
</dbReference>
<dbReference type="PROSITE" id="PS51462">
    <property type="entry name" value="NUDIX"/>
    <property type="match status" value="1"/>
</dbReference>
<organism evidence="4 5">
    <name type="scientific">Candidatus Nomurabacteria bacterium RIFCSPLOWO2_01_FULL_42_17</name>
    <dbReference type="NCBI Taxonomy" id="1801780"/>
    <lineage>
        <taxon>Bacteria</taxon>
        <taxon>Candidatus Nomuraibacteriota</taxon>
    </lineage>
</organism>
<dbReference type="Gene3D" id="3.90.79.10">
    <property type="entry name" value="Nucleoside Triphosphate Pyrophosphohydrolase"/>
    <property type="match status" value="1"/>
</dbReference>
<dbReference type="Pfam" id="PF00293">
    <property type="entry name" value="NUDIX"/>
    <property type="match status" value="1"/>
</dbReference>
<gene>
    <name evidence="4" type="ORF">A2917_01190</name>
</gene>
<dbReference type="Proteomes" id="UP000178104">
    <property type="component" value="Unassembled WGS sequence"/>
</dbReference>